<evidence type="ECO:0000256" key="3">
    <source>
        <dbReference type="ARBA" id="ARBA00023015"/>
    </source>
</evidence>
<dbReference type="InterPro" id="IPR051446">
    <property type="entry name" value="HTH_trans_reg/aminotransferase"/>
</dbReference>
<evidence type="ECO:0000313" key="7">
    <source>
        <dbReference type="EMBL" id="SCB74406.1"/>
    </source>
</evidence>
<keyword evidence="4 7" id="KW-0238">DNA-binding</keyword>
<dbReference type="CDD" id="cd07377">
    <property type="entry name" value="WHTH_GntR"/>
    <property type="match status" value="1"/>
</dbReference>
<comment type="similarity">
    <text evidence="1">In the C-terminal section; belongs to the class-I pyridoxal-phosphate-dependent aminotransferase family.</text>
</comment>
<sequence>MIKTAEHLYLQVADKIEQLIEKEVLKIGDKLPSVRILSKEQGISMSTAFQAYYYLESKGLIAPRPKSGYYVQFNSRRLPQIPKACVPVKKASDVSVGDMMYEVFGDVKASDILRFSIAVPAEELLPGARLNKSLTHAMRTMPGHGIQYESVQGNELLRRQIARMSMHWGGAISEDDVVTTNGCMEALKLCLGATTQPGDTIALESPSYCGALQLAQLMGLKVLEIPTNPVTGIDLDYLEKAIPRFRIKACMFVTNFNNPLGSCMPDRHKKQLVDILEKYEVPLIEDDIYGDMYFGKERPQLCKTFDKTGNVLLCNSISKSLAPGYRAGWCIPGKYKEKVLRLKQIQSIACTSLTHAAIGHFLENGRYEHHLRTMRKKLHTQCLRYLQAIADYFPEDTCVTRPQGGFVVWVELDKRINTYDLFQQAMRKKISFAPGRIFTLQDRYHNCLRISYGTPWSKQIDDAFRTLGKLIRNSMK</sequence>
<dbReference type="CDD" id="cd00609">
    <property type="entry name" value="AAT_like"/>
    <property type="match status" value="1"/>
</dbReference>
<feature type="domain" description="HTH gntR-type" evidence="6">
    <location>
        <begin position="6"/>
        <end position="74"/>
    </location>
</feature>
<keyword evidence="7" id="KW-0032">Aminotransferase</keyword>
<protein>
    <submittedName>
        <fullName evidence="7">DNA-binding transcriptional regulator, MocR family, contains an aminotransferase domain</fullName>
    </submittedName>
</protein>
<dbReference type="GO" id="GO:0003700">
    <property type="term" value="F:DNA-binding transcription factor activity"/>
    <property type="evidence" value="ECO:0007669"/>
    <property type="project" value="InterPro"/>
</dbReference>
<dbReference type="AlphaFoldDB" id="A0A1C3YWC0"/>
<gene>
    <name evidence="7" type="ORF">GA0116948_101137</name>
</gene>
<dbReference type="SMART" id="SM00345">
    <property type="entry name" value="HTH_GNTR"/>
    <property type="match status" value="1"/>
</dbReference>
<evidence type="ECO:0000256" key="1">
    <source>
        <dbReference type="ARBA" id="ARBA00005384"/>
    </source>
</evidence>
<reference evidence="7 8" key="1">
    <citation type="submission" date="2016-08" db="EMBL/GenBank/DDBJ databases">
        <authorList>
            <person name="Seilhamer J.J."/>
        </authorList>
    </citation>
    <scope>NUCLEOTIDE SEQUENCE [LARGE SCALE GENOMIC DNA]</scope>
    <source>
        <strain evidence="7 8">A37T2</strain>
    </source>
</reference>
<dbReference type="PANTHER" id="PTHR46577:SF1">
    <property type="entry name" value="HTH-TYPE TRANSCRIPTIONAL REGULATORY PROTEIN GABR"/>
    <property type="match status" value="1"/>
</dbReference>
<dbReference type="InterPro" id="IPR036388">
    <property type="entry name" value="WH-like_DNA-bd_sf"/>
</dbReference>
<keyword evidence="2" id="KW-0663">Pyridoxal phosphate</keyword>
<dbReference type="STRING" id="1335309.GA0116948_101137"/>
<dbReference type="PANTHER" id="PTHR46577">
    <property type="entry name" value="HTH-TYPE TRANSCRIPTIONAL REGULATORY PROTEIN GABR"/>
    <property type="match status" value="1"/>
</dbReference>
<name>A0A1C3YWC0_9BACT</name>
<evidence type="ECO:0000256" key="2">
    <source>
        <dbReference type="ARBA" id="ARBA00022898"/>
    </source>
</evidence>
<dbReference type="GO" id="GO:0003677">
    <property type="term" value="F:DNA binding"/>
    <property type="evidence" value="ECO:0007669"/>
    <property type="project" value="UniProtKB-KW"/>
</dbReference>
<keyword evidence="7" id="KW-0808">Transferase</keyword>
<dbReference type="Gene3D" id="3.90.1150.10">
    <property type="entry name" value="Aspartate Aminotransferase, domain 1"/>
    <property type="match status" value="1"/>
</dbReference>
<keyword evidence="3" id="KW-0805">Transcription regulation</keyword>
<dbReference type="InterPro" id="IPR015421">
    <property type="entry name" value="PyrdxlP-dep_Trfase_major"/>
</dbReference>
<dbReference type="SUPFAM" id="SSF53383">
    <property type="entry name" value="PLP-dependent transferases"/>
    <property type="match status" value="1"/>
</dbReference>
<dbReference type="Pfam" id="PF00392">
    <property type="entry name" value="GntR"/>
    <property type="match status" value="1"/>
</dbReference>
<organism evidence="7 8">
    <name type="scientific">Chitinophaga costaii</name>
    <dbReference type="NCBI Taxonomy" id="1335309"/>
    <lineage>
        <taxon>Bacteria</taxon>
        <taxon>Pseudomonadati</taxon>
        <taxon>Bacteroidota</taxon>
        <taxon>Chitinophagia</taxon>
        <taxon>Chitinophagales</taxon>
        <taxon>Chitinophagaceae</taxon>
        <taxon>Chitinophaga</taxon>
    </lineage>
</organism>
<dbReference type="InterPro" id="IPR036390">
    <property type="entry name" value="WH_DNA-bd_sf"/>
</dbReference>
<dbReference type="OrthoDB" id="9802328at2"/>
<dbReference type="InterPro" id="IPR004839">
    <property type="entry name" value="Aminotransferase_I/II_large"/>
</dbReference>
<dbReference type="Gene3D" id="3.40.640.10">
    <property type="entry name" value="Type I PLP-dependent aspartate aminotransferase-like (Major domain)"/>
    <property type="match status" value="1"/>
</dbReference>
<dbReference type="GO" id="GO:0008483">
    <property type="term" value="F:transaminase activity"/>
    <property type="evidence" value="ECO:0007669"/>
    <property type="project" value="UniProtKB-KW"/>
</dbReference>
<dbReference type="SUPFAM" id="SSF46785">
    <property type="entry name" value="Winged helix' DNA-binding domain"/>
    <property type="match status" value="1"/>
</dbReference>
<accession>A0A1C3YWC0</accession>
<dbReference type="InterPro" id="IPR015422">
    <property type="entry name" value="PyrdxlP-dep_Trfase_small"/>
</dbReference>
<evidence type="ECO:0000256" key="4">
    <source>
        <dbReference type="ARBA" id="ARBA00023125"/>
    </source>
</evidence>
<dbReference type="GO" id="GO:0030170">
    <property type="term" value="F:pyridoxal phosphate binding"/>
    <property type="evidence" value="ECO:0007669"/>
    <property type="project" value="InterPro"/>
</dbReference>
<dbReference type="InterPro" id="IPR015424">
    <property type="entry name" value="PyrdxlP-dep_Trfase"/>
</dbReference>
<dbReference type="PROSITE" id="PS50949">
    <property type="entry name" value="HTH_GNTR"/>
    <property type="match status" value="1"/>
</dbReference>
<keyword evidence="5" id="KW-0804">Transcription</keyword>
<evidence type="ECO:0000259" key="6">
    <source>
        <dbReference type="PROSITE" id="PS50949"/>
    </source>
</evidence>
<evidence type="ECO:0000256" key="5">
    <source>
        <dbReference type="ARBA" id="ARBA00023163"/>
    </source>
</evidence>
<dbReference type="InterPro" id="IPR000524">
    <property type="entry name" value="Tscrpt_reg_HTH_GntR"/>
</dbReference>
<dbReference type="EMBL" id="FMAR01000001">
    <property type="protein sequence ID" value="SCB74406.1"/>
    <property type="molecule type" value="Genomic_DNA"/>
</dbReference>
<evidence type="ECO:0000313" key="8">
    <source>
        <dbReference type="Proteomes" id="UP000242818"/>
    </source>
</evidence>
<dbReference type="RefSeq" id="WP_089707959.1">
    <property type="nucleotide sequence ID" value="NZ_FMAR01000001.1"/>
</dbReference>
<dbReference type="Proteomes" id="UP000242818">
    <property type="component" value="Unassembled WGS sequence"/>
</dbReference>
<dbReference type="Gene3D" id="1.10.10.10">
    <property type="entry name" value="Winged helix-like DNA-binding domain superfamily/Winged helix DNA-binding domain"/>
    <property type="match status" value="1"/>
</dbReference>
<dbReference type="Pfam" id="PF00155">
    <property type="entry name" value="Aminotran_1_2"/>
    <property type="match status" value="1"/>
</dbReference>
<keyword evidence="8" id="KW-1185">Reference proteome</keyword>
<proteinExistence type="inferred from homology"/>